<dbReference type="EMBL" id="BMFP01000005">
    <property type="protein sequence ID" value="GGG21525.1"/>
    <property type="molecule type" value="Genomic_DNA"/>
</dbReference>
<keyword evidence="3" id="KW-1185">Reference proteome</keyword>
<organism evidence="2 3">
    <name type="scientific">Pontibacter amylolyticus</name>
    <dbReference type="NCBI Taxonomy" id="1424080"/>
    <lineage>
        <taxon>Bacteria</taxon>
        <taxon>Pseudomonadati</taxon>
        <taxon>Bacteroidota</taxon>
        <taxon>Cytophagia</taxon>
        <taxon>Cytophagales</taxon>
        <taxon>Hymenobacteraceae</taxon>
        <taxon>Pontibacter</taxon>
    </lineage>
</organism>
<comment type="caution">
    <text evidence="2">The sequence shown here is derived from an EMBL/GenBank/DDBJ whole genome shotgun (WGS) entry which is preliminary data.</text>
</comment>
<keyword evidence="1" id="KW-0732">Signal</keyword>
<evidence type="ECO:0000313" key="3">
    <source>
        <dbReference type="Proteomes" id="UP000634043"/>
    </source>
</evidence>
<proteinExistence type="predicted"/>
<protein>
    <recommendedName>
        <fullName evidence="4">Outer membrane protein beta-barrel domain-containing protein</fullName>
    </recommendedName>
</protein>
<gene>
    <name evidence="2" type="ORF">GCM10011323_26830</name>
</gene>
<feature type="chain" id="PRO_5046338450" description="Outer membrane protein beta-barrel domain-containing protein" evidence="1">
    <location>
        <begin position="20"/>
        <end position="414"/>
    </location>
</feature>
<dbReference type="RefSeq" id="WP_188502033.1">
    <property type="nucleotide sequence ID" value="NZ_BMFP01000005.1"/>
</dbReference>
<reference evidence="3" key="1">
    <citation type="journal article" date="2019" name="Int. J. Syst. Evol. Microbiol.">
        <title>The Global Catalogue of Microorganisms (GCM) 10K type strain sequencing project: providing services to taxonomists for standard genome sequencing and annotation.</title>
        <authorList>
            <consortium name="The Broad Institute Genomics Platform"/>
            <consortium name="The Broad Institute Genome Sequencing Center for Infectious Disease"/>
            <person name="Wu L."/>
            <person name="Ma J."/>
        </authorList>
    </citation>
    <scope>NUCLEOTIDE SEQUENCE [LARGE SCALE GENOMIC DNA]</scope>
    <source>
        <strain evidence="3">CGMCC 1.12749</strain>
    </source>
</reference>
<accession>A0ABQ1WBX3</accession>
<evidence type="ECO:0000256" key="1">
    <source>
        <dbReference type="SAM" id="SignalP"/>
    </source>
</evidence>
<feature type="signal peptide" evidence="1">
    <location>
        <begin position="1"/>
        <end position="19"/>
    </location>
</feature>
<evidence type="ECO:0000313" key="2">
    <source>
        <dbReference type="EMBL" id="GGG21525.1"/>
    </source>
</evidence>
<name>A0ABQ1WBX3_9BACT</name>
<dbReference type="Proteomes" id="UP000634043">
    <property type="component" value="Unassembled WGS sequence"/>
</dbReference>
<evidence type="ECO:0008006" key="4">
    <source>
        <dbReference type="Google" id="ProtNLM"/>
    </source>
</evidence>
<sequence length="414" mass="46463">MKQLYLTLITCLFISQAFAQSDFRPGYIVQNGDTASGLVDYRGAQRNTHQISFKSNNDAKQQDFTPTQLQGYGFRQEQKYYESKLVPAFDTLNTEQTLFAQLLVKGKANLYLLRDQMQKDRFYISKDAEPLKELRVEDFKQKNMQEGRKLGHTNLMRRELYKPLLMQTFLDCNSITEADVDKVVLGLTSLSGIVKKYNECVGQEEYSKVPKKVRVALGPIAGISSSTLAYKIENSDQNFDNTSVKPVFGASFNFSVPTISEKLSLQVEVLYAPNYFEASLQDDPMVPGVSTSEVWLEVKHVKIPVLARYTYPKGVIRPYINIGPVINLVASQENEMTTTSTFGSSTRTTTKPFLEDDGFLTLSGGVAAGLGISYPVFDKPLSLEARYEINDGVSRYTSHSTSIKSMSLVLSYKL</sequence>